<keyword evidence="2" id="KW-0479">Metal-binding</keyword>
<dbReference type="EC" id="3.6.1.41" evidence="1"/>
<dbReference type="InterPro" id="IPR003607">
    <property type="entry name" value="HD/PDEase_dom"/>
</dbReference>
<evidence type="ECO:0000259" key="7">
    <source>
        <dbReference type="PROSITE" id="PS51831"/>
    </source>
</evidence>
<dbReference type="PANTHER" id="PTHR35795">
    <property type="entry name" value="SLR1885 PROTEIN"/>
    <property type="match status" value="1"/>
</dbReference>
<dbReference type="InterPro" id="IPR006674">
    <property type="entry name" value="HD_domain"/>
</dbReference>
<feature type="domain" description="HD" evidence="7">
    <location>
        <begin position="18"/>
        <end position="132"/>
    </location>
</feature>
<dbReference type="SMART" id="SM00471">
    <property type="entry name" value="HDc"/>
    <property type="match status" value="1"/>
</dbReference>
<evidence type="ECO:0000313" key="8">
    <source>
        <dbReference type="EMBL" id="XDI37534.1"/>
    </source>
</evidence>
<sequence length="190" mass="21844">MERELALLTVKPHLTEHRYQHTLGVVDTAVELAQRFGANVEKAQLAAIFHDYAKFRDKSEMRALVKSTLIEKDILHYGDELLHASCGAYYVKEEVGITDDEVLGAIRYHTTGRPDMTLLEKVVFLADYIEPGRQFRGVEEVREVARLDLDEAIIQSLENTISFLMKRRQPVYPDTLNTYNKLIITRRSHA</sequence>
<keyword evidence="3" id="KW-0547">Nucleotide-binding</keyword>
<dbReference type="CDD" id="cd00077">
    <property type="entry name" value="HDc"/>
    <property type="match status" value="1"/>
</dbReference>
<dbReference type="PROSITE" id="PS51831">
    <property type="entry name" value="HD"/>
    <property type="match status" value="1"/>
</dbReference>
<dbReference type="SUPFAM" id="SSF109604">
    <property type="entry name" value="HD-domain/PDEase-like"/>
    <property type="match status" value="1"/>
</dbReference>
<dbReference type="InterPro" id="IPR005249">
    <property type="entry name" value="YqeK"/>
</dbReference>
<dbReference type="Pfam" id="PF01966">
    <property type="entry name" value="HD"/>
    <property type="match status" value="1"/>
</dbReference>
<proteinExistence type="predicted"/>
<dbReference type="EMBL" id="CP162551">
    <property type="protein sequence ID" value="XDI37534.1"/>
    <property type="molecule type" value="Genomic_DNA"/>
</dbReference>
<gene>
    <name evidence="8" type="primary">yqeK</name>
    <name evidence="8" type="ORF">AB3N04_04250</name>
</gene>
<evidence type="ECO:0000256" key="4">
    <source>
        <dbReference type="ARBA" id="ARBA00022801"/>
    </source>
</evidence>
<dbReference type="GO" id="GO:0008803">
    <property type="term" value="F:bis(5'-nucleosyl)-tetraphosphatase (symmetrical) activity"/>
    <property type="evidence" value="ECO:0007669"/>
    <property type="project" value="UniProtKB-EC"/>
</dbReference>
<dbReference type="NCBIfam" id="TIGR00488">
    <property type="entry name" value="bis(5'-nucleosyl)-tetraphosphatase (symmetrical) YqeK"/>
    <property type="match status" value="1"/>
</dbReference>
<dbReference type="PANTHER" id="PTHR35795:SF1">
    <property type="entry name" value="BIS(5'-NUCLEOSYL)-TETRAPHOSPHATASE, SYMMETRICAL"/>
    <property type="match status" value="1"/>
</dbReference>
<organism evidence="8">
    <name type="scientific">Alkalihalophilus sp. As8PL</name>
    <dbReference type="NCBI Taxonomy" id="3237103"/>
    <lineage>
        <taxon>Bacteria</taxon>
        <taxon>Bacillati</taxon>
        <taxon>Bacillota</taxon>
        <taxon>Bacilli</taxon>
        <taxon>Bacillales</taxon>
        <taxon>Bacillaceae</taxon>
        <taxon>Alkalihalophilus</taxon>
    </lineage>
</organism>
<dbReference type="GO" id="GO:0046872">
    <property type="term" value="F:metal ion binding"/>
    <property type="evidence" value="ECO:0007669"/>
    <property type="project" value="UniProtKB-KW"/>
</dbReference>
<reference evidence="8" key="1">
    <citation type="submission" date="2024-07" db="EMBL/GenBank/DDBJ databases">
        <title>Identification and characteristics of an arsenic-resistant bacterial isolate, which belongs to a novel species.</title>
        <authorList>
            <person name="Juszczyk A."/>
            <person name="Kowalczyk A."/>
            <person name="Was K."/>
            <person name="Kosowicz W."/>
            <person name="Budzyn A."/>
            <person name="Latowski D."/>
        </authorList>
    </citation>
    <scope>NUCLEOTIDE SEQUENCE</scope>
    <source>
        <strain evidence="8">As8PL</strain>
    </source>
</reference>
<dbReference type="AlphaFoldDB" id="A0AB39BUX8"/>
<accession>A0AB39BUX8</accession>
<protein>
    <recommendedName>
        <fullName evidence="1">bis(5'-nucleosyl)-tetraphosphatase (symmetrical)</fullName>
        <ecNumber evidence="1">3.6.1.41</ecNumber>
    </recommendedName>
</protein>
<keyword evidence="4 8" id="KW-0378">Hydrolase</keyword>
<name>A0AB39BUX8_9BACI</name>
<evidence type="ECO:0000256" key="1">
    <source>
        <dbReference type="ARBA" id="ARBA00012506"/>
    </source>
</evidence>
<dbReference type="InterPro" id="IPR051094">
    <property type="entry name" value="Diverse_Catalytic_Enzymes"/>
</dbReference>
<dbReference type="Gene3D" id="1.10.3210.10">
    <property type="entry name" value="Hypothetical protein af1432"/>
    <property type="match status" value="1"/>
</dbReference>
<keyword evidence="5" id="KW-0408">Iron</keyword>
<evidence type="ECO:0000256" key="2">
    <source>
        <dbReference type="ARBA" id="ARBA00022723"/>
    </source>
</evidence>
<dbReference type="GO" id="GO:0000166">
    <property type="term" value="F:nucleotide binding"/>
    <property type="evidence" value="ECO:0007669"/>
    <property type="project" value="UniProtKB-KW"/>
</dbReference>
<evidence type="ECO:0000256" key="3">
    <source>
        <dbReference type="ARBA" id="ARBA00022741"/>
    </source>
</evidence>
<dbReference type="RefSeq" id="WP_368504872.1">
    <property type="nucleotide sequence ID" value="NZ_CP162551.1"/>
</dbReference>
<evidence type="ECO:0000256" key="5">
    <source>
        <dbReference type="ARBA" id="ARBA00023004"/>
    </source>
</evidence>
<comment type="catalytic activity">
    <reaction evidence="6">
        <text>P(1),P(4)-bis(5'-adenosyl) tetraphosphate + H2O = 2 ADP + 2 H(+)</text>
        <dbReference type="Rhea" id="RHEA:24252"/>
        <dbReference type="ChEBI" id="CHEBI:15377"/>
        <dbReference type="ChEBI" id="CHEBI:15378"/>
        <dbReference type="ChEBI" id="CHEBI:58141"/>
        <dbReference type="ChEBI" id="CHEBI:456216"/>
        <dbReference type="EC" id="3.6.1.41"/>
    </reaction>
</comment>
<evidence type="ECO:0000256" key="6">
    <source>
        <dbReference type="ARBA" id="ARBA00049417"/>
    </source>
</evidence>